<sequence>MAATASGAAGKHGEGRGATRPTEIPVNGWKDVLWRVYAEIGKDRVTLIAAGVTYYLLLALVPGLTALISLYGFFADPATITEHLQALNGFVPAGGMDILREQVTRLASTQESTLGFAFLLSLAVALWSANAGVKSLFEAMNVAYDEVEERSFIKLNLVSLFFTFCMLVAALLLIGSAVVVPIVLQFLPLGNALQWAIGAVAAVLTLLVLSFGVAALYRWGPSRAQAKWRWITPGAILTLVVTAIVSVLFSWYAANFGSYNATYGSLGALVGFMTWIWLTMLILIVGGELNSELEHQTARDSTTGREERLGRRGATMADRIAGGADPDHDLADRSQGGAHRDGEPAPARTRGERRPEPISFGRLAVAVPAAFILSWAHKRGGR</sequence>
<evidence type="ECO:0000313" key="2">
    <source>
        <dbReference type="Proteomes" id="UP001163223"/>
    </source>
</evidence>
<evidence type="ECO:0000313" key="1">
    <source>
        <dbReference type="EMBL" id="WAJ29077.1"/>
    </source>
</evidence>
<dbReference type="EMBL" id="CP113520">
    <property type="protein sequence ID" value="WAJ29077.1"/>
    <property type="molecule type" value="Genomic_DNA"/>
</dbReference>
<reference evidence="1" key="1">
    <citation type="submission" date="2022-11" db="EMBL/GenBank/DDBJ databases">
        <title>beta-Carotene-producing bacterium, Jeongeuplla avenae sp. nov., alleviates the salt stress of Arabidopsis seedlings.</title>
        <authorList>
            <person name="Jiang L."/>
            <person name="Lee J."/>
        </authorList>
    </citation>
    <scope>NUCLEOTIDE SEQUENCE</scope>
    <source>
        <strain evidence="1">DY_R2A_6</strain>
    </source>
</reference>
<organism evidence="1 2">
    <name type="scientific">Antarcticirhabdus aurantiaca</name>
    <dbReference type="NCBI Taxonomy" id="2606717"/>
    <lineage>
        <taxon>Bacteria</taxon>
        <taxon>Pseudomonadati</taxon>
        <taxon>Pseudomonadota</taxon>
        <taxon>Alphaproteobacteria</taxon>
        <taxon>Hyphomicrobiales</taxon>
        <taxon>Aurantimonadaceae</taxon>
        <taxon>Antarcticirhabdus</taxon>
    </lineage>
</organism>
<proteinExistence type="predicted"/>
<name>A0ACD4NQI9_9HYPH</name>
<protein>
    <submittedName>
        <fullName evidence="1">YihY/virulence factor BrkB family protein</fullName>
    </submittedName>
</protein>
<dbReference type="Proteomes" id="UP001163223">
    <property type="component" value="Chromosome"/>
</dbReference>
<keyword evidence="2" id="KW-1185">Reference proteome</keyword>
<accession>A0ACD4NQI9</accession>
<gene>
    <name evidence="1" type="ORF">OXU80_02180</name>
</gene>